<comment type="caution">
    <text evidence="4">The sequence shown here is derived from an EMBL/GenBank/DDBJ whole genome shotgun (WGS) entry which is preliminary data.</text>
</comment>
<evidence type="ECO:0000259" key="2">
    <source>
        <dbReference type="Pfam" id="PF19956"/>
    </source>
</evidence>
<dbReference type="InterPro" id="IPR045431">
    <property type="entry name" value="EAD2"/>
</dbReference>
<organism evidence="4 5">
    <name type="scientific">Streptantibioticus ferralitis</name>
    <dbReference type="NCBI Taxonomy" id="236510"/>
    <lineage>
        <taxon>Bacteria</taxon>
        <taxon>Bacillati</taxon>
        <taxon>Actinomycetota</taxon>
        <taxon>Actinomycetes</taxon>
        <taxon>Kitasatosporales</taxon>
        <taxon>Streptomycetaceae</taxon>
        <taxon>Streptantibioticus</taxon>
    </lineage>
</organism>
<feature type="domain" description="vWA-MoxR associated protein middle region 0" evidence="1">
    <location>
        <begin position="91"/>
        <end position="193"/>
    </location>
</feature>
<protein>
    <submittedName>
        <fullName evidence="4">Uncharacterized protein</fullName>
    </submittedName>
</protein>
<accession>A0ABT5Z5H5</accession>
<dbReference type="InterPro" id="IPR045450">
    <property type="entry name" value="VMAP_C"/>
</dbReference>
<evidence type="ECO:0000259" key="3">
    <source>
        <dbReference type="Pfam" id="PF20028"/>
    </source>
</evidence>
<evidence type="ECO:0000313" key="5">
    <source>
        <dbReference type="Proteomes" id="UP001220022"/>
    </source>
</evidence>
<gene>
    <name evidence="4" type="ORF">P2L57_24640</name>
</gene>
<dbReference type="EMBL" id="JARHTQ010000018">
    <property type="protein sequence ID" value="MDF2258796.1"/>
    <property type="molecule type" value="Genomic_DNA"/>
</dbReference>
<feature type="domain" description="Effector-associated" evidence="2">
    <location>
        <begin position="3"/>
        <end position="83"/>
    </location>
</feature>
<dbReference type="Proteomes" id="UP001220022">
    <property type="component" value="Unassembled WGS sequence"/>
</dbReference>
<keyword evidence="5" id="KW-1185">Reference proteome</keyword>
<dbReference type="InterPro" id="IPR045555">
    <property type="entry name" value="VMAP-M0"/>
</dbReference>
<name>A0ABT5Z5H5_9ACTN</name>
<evidence type="ECO:0000259" key="1">
    <source>
        <dbReference type="Pfam" id="PF19916"/>
    </source>
</evidence>
<dbReference type="Pfam" id="PF19956">
    <property type="entry name" value="EAD2"/>
    <property type="match status" value="1"/>
</dbReference>
<dbReference type="Pfam" id="PF19916">
    <property type="entry name" value="VMAP-M0"/>
    <property type="match status" value="1"/>
</dbReference>
<proteinExistence type="predicted"/>
<sequence>MLDVLAGTPLFKSSGRKVLCLALERSMGTSIPDTDPHAHPRVQLLQLVTHCTDRAEGSHALAKAVELLMGESPATRKMHALADRWSAPTWLPESDLALLEGLLRRVSAPDAAVIAQASLHPLLAPLPPHCTDASTILLHLLRRNALPNGLPSFMSFLEHLALVADGATAEKIQEWNDGRAHRWDLVSELTECRSKAAAASPPSAPLAPRAMFVLLPDGLQTNYYILSMWHESGGRDGAPSMRDSDVRVHQTDIHRTVYERLSSFRQHSGGELPSITVEFCLPLSLVNQPVAEWCRSPAGTAKPVDCQVIVRSLERLRSPGWHASWHRRWTHLMHEEADVRLPDTSPEVSVQDEPDVSALVLSAPPDAEEGRNELMAAIRAGVPAILWHRENCSARSFQLSVERLLFQGSLKDLPSRIGRLQHTAATEQSDDAIALRDVTLLWDDPSRPLPTMNPLVAPREAVP</sequence>
<evidence type="ECO:0000313" key="4">
    <source>
        <dbReference type="EMBL" id="MDF2258796.1"/>
    </source>
</evidence>
<feature type="domain" description="vWA-MoxR associated protein C-terminal" evidence="3">
    <location>
        <begin position="224"/>
        <end position="445"/>
    </location>
</feature>
<reference evidence="4 5" key="1">
    <citation type="submission" date="2023-03" db="EMBL/GenBank/DDBJ databases">
        <title>Draft genome sequence of type strain Streptomyces ferralitis JCM 14344.</title>
        <authorList>
            <person name="Klaysubun C."/>
            <person name="Duangmal K."/>
        </authorList>
    </citation>
    <scope>NUCLEOTIDE SEQUENCE [LARGE SCALE GENOMIC DNA]</scope>
    <source>
        <strain evidence="4 5">JCM 14344</strain>
    </source>
</reference>
<dbReference type="RefSeq" id="WP_275818344.1">
    <property type="nucleotide sequence ID" value="NZ_JARHTQ010000018.1"/>
</dbReference>
<dbReference type="Pfam" id="PF20028">
    <property type="entry name" value="VMAP-C"/>
    <property type="match status" value="1"/>
</dbReference>